<keyword evidence="8" id="KW-0732">Signal</keyword>
<evidence type="ECO:0000256" key="8">
    <source>
        <dbReference type="SAM" id="SignalP"/>
    </source>
</evidence>
<dbReference type="OrthoDB" id="9768177at2"/>
<dbReference type="PROSITE" id="PS52016">
    <property type="entry name" value="TONB_DEPENDENT_REC_3"/>
    <property type="match status" value="1"/>
</dbReference>
<keyword evidence="4 7" id="KW-0812">Transmembrane</keyword>
<evidence type="ECO:0000256" key="2">
    <source>
        <dbReference type="ARBA" id="ARBA00022448"/>
    </source>
</evidence>
<dbReference type="Proteomes" id="UP000184420">
    <property type="component" value="Unassembled WGS sequence"/>
</dbReference>
<evidence type="ECO:0000259" key="9">
    <source>
        <dbReference type="Pfam" id="PF07715"/>
    </source>
</evidence>
<reference evidence="10 11" key="1">
    <citation type="submission" date="2016-11" db="EMBL/GenBank/DDBJ databases">
        <authorList>
            <person name="Jaros S."/>
            <person name="Januszkiewicz K."/>
            <person name="Wedrychowicz H."/>
        </authorList>
    </citation>
    <scope>NUCLEOTIDE SEQUENCE [LARGE SCALE GENOMIC DNA]</scope>
    <source>
        <strain evidence="10 11">DSM 27406</strain>
    </source>
</reference>
<dbReference type="Pfam" id="PF13715">
    <property type="entry name" value="CarbopepD_reg_2"/>
    <property type="match status" value="1"/>
</dbReference>
<protein>
    <submittedName>
        <fullName evidence="10">TonB-linked outer membrane protein, SusC/RagA family</fullName>
    </submittedName>
</protein>
<dbReference type="InterPro" id="IPR012910">
    <property type="entry name" value="Plug_dom"/>
</dbReference>
<evidence type="ECO:0000256" key="6">
    <source>
        <dbReference type="ARBA" id="ARBA00023237"/>
    </source>
</evidence>
<accession>A0A1M6WEN3</accession>
<feature type="signal peptide" evidence="8">
    <location>
        <begin position="1"/>
        <end position="20"/>
    </location>
</feature>
<dbReference type="SUPFAM" id="SSF56935">
    <property type="entry name" value="Porins"/>
    <property type="match status" value="1"/>
</dbReference>
<evidence type="ECO:0000313" key="10">
    <source>
        <dbReference type="EMBL" id="SHK92151.1"/>
    </source>
</evidence>
<feature type="domain" description="TonB-dependent receptor plug" evidence="9">
    <location>
        <begin position="119"/>
        <end position="223"/>
    </location>
</feature>
<keyword evidence="6 7" id="KW-0998">Cell outer membrane</keyword>
<comment type="similarity">
    <text evidence="7">Belongs to the TonB-dependent receptor family.</text>
</comment>
<proteinExistence type="inferred from homology"/>
<evidence type="ECO:0000256" key="1">
    <source>
        <dbReference type="ARBA" id="ARBA00004571"/>
    </source>
</evidence>
<feature type="chain" id="PRO_5009922061" evidence="8">
    <location>
        <begin position="21"/>
        <end position="1034"/>
    </location>
</feature>
<dbReference type="Gene3D" id="2.170.130.10">
    <property type="entry name" value="TonB-dependent receptor, plug domain"/>
    <property type="match status" value="1"/>
</dbReference>
<keyword evidence="11" id="KW-1185">Reference proteome</keyword>
<evidence type="ECO:0000256" key="3">
    <source>
        <dbReference type="ARBA" id="ARBA00022452"/>
    </source>
</evidence>
<dbReference type="InterPro" id="IPR039426">
    <property type="entry name" value="TonB-dep_rcpt-like"/>
</dbReference>
<keyword evidence="2 7" id="KW-0813">Transport</keyword>
<evidence type="ECO:0000256" key="7">
    <source>
        <dbReference type="PROSITE-ProRule" id="PRU01360"/>
    </source>
</evidence>
<dbReference type="GO" id="GO:0009279">
    <property type="term" value="C:cell outer membrane"/>
    <property type="evidence" value="ECO:0007669"/>
    <property type="project" value="UniProtKB-SubCell"/>
</dbReference>
<keyword evidence="3 7" id="KW-1134">Transmembrane beta strand</keyword>
<keyword evidence="5 7" id="KW-0472">Membrane</keyword>
<dbReference type="InterPro" id="IPR023996">
    <property type="entry name" value="TonB-dep_OMP_SusC/RagA"/>
</dbReference>
<gene>
    <name evidence="10" type="ORF">SAMN05444266_101596</name>
</gene>
<dbReference type="InterPro" id="IPR037066">
    <property type="entry name" value="Plug_dom_sf"/>
</dbReference>
<dbReference type="SUPFAM" id="SSF49464">
    <property type="entry name" value="Carboxypeptidase regulatory domain-like"/>
    <property type="match status" value="1"/>
</dbReference>
<evidence type="ECO:0000313" key="11">
    <source>
        <dbReference type="Proteomes" id="UP000184420"/>
    </source>
</evidence>
<dbReference type="Gene3D" id="2.40.170.20">
    <property type="entry name" value="TonB-dependent receptor, beta-barrel domain"/>
    <property type="match status" value="1"/>
</dbReference>
<evidence type="ECO:0000256" key="4">
    <source>
        <dbReference type="ARBA" id="ARBA00022692"/>
    </source>
</evidence>
<dbReference type="NCBIfam" id="TIGR04056">
    <property type="entry name" value="OMP_RagA_SusC"/>
    <property type="match status" value="1"/>
</dbReference>
<dbReference type="InterPro" id="IPR036942">
    <property type="entry name" value="Beta-barrel_TonB_sf"/>
</dbReference>
<dbReference type="RefSeq" id="WP_083549299.1">
    <property type="nucleotide sequence ID" value="NZ_FRBL01000001.1"/>
</dbReference>
<dbReference type="Gene3D" id="2.60.40.1120">
    <property type="entry name" value="Carboxypeptidase-like, regulatory domain"/>
    <property type="match status" value="1"/>
</dbReference>
<evidence type="ECO:0000256" key="5">
    <source>
        <dbReference type="ARBA" id="ARBA00023136"/>
    </source>
</evidence>
<dbReference type="Pfam" id="PF07715">
    <property type="entry name" value="Plug"/>
    <property type="match status" value="1"/>
</dbReference>
<name>A0A1M6WEN3_9BACT</name>
<dbReference type="InterPro" id="IPR008969">
    <property type="entry name" value="CarboxyPept-like_regulatory"/>
</dbReference>
<sequence length="1034" mass="112824">MRKILFALVACMLFTVSLFAQRTISGRVVDNDGEILPGVSVQIKGTQRGSITNAKGQYTLTVPENAKTLIFASIGFATQEIAIGSDNVIDVRMQMSAQSLNEVEIRTGYSSIKRNQYVGAASILGNRPMDATPVGSLDQALQGRVPGLQATSGSGQPGASTNVTIRGIQSIAGAGVQPLYILDGVPISSGDLAAINPNDLESMTVLKDAAAAALYGARGGVGVVVMTSKRGKAGDNVLTFRTQLGTTAPVKWKNMNMMNSAEMLKYEERSQFPGTAGWVYSPTNPANANLSEAQKARNAAILDSMGKINVDFADLFYRKGFSQSYELNASGGTEKSRYYWSGQVFDQKGTIDDSRLKRYVTRFNLDQNFGKFSMRLNSSLGYTISDYSDGEYLGNSARNPFQIVWRAKTYENPYKADGTLNYGTTTLLAPKGIANALEAINATTYREKQIKINTGLVLSYKILPSLTASNQIGLDASSNFAQRYVSANSFYGTTMVQQKGMDIEANRVIANIINTSSLQYANSFGKHSVEAGAFFEVIRNWQQGNGFYLYALDPRLEMTGQGAGTVITGGAASIAQQSSSAKTGYGIRSYFANGRYTYNDKYTINGLIRRDGTSRILNPSNKEISTWSVGASWNAIKEDFLGGSRILTDLRVRGSYGIIPNIGSINTTNYTMFGVTPTNGLLPVTNYMGNQYAGYGSVSSFLGSSISGIRPTAPGNGDLTIESIKKLNVGFDIALFDRIRLSADYYRNLTVDMFVTQPLSYTTAFTQLDINAGKMSNRGLELQLSGDVLKGKEYTLTLGWTHAINKNNIEDLGLVNEYVVGTSVIRKGLPYGTHYTPHYLGADPQTGRPMFEGADGKTVYDVSAAPNMATFGTYLPKHVGGFTLDARYKDFSMSALFSYQFDVVRSNNTYNWISRGSVGYQSSLNGIKELLTETWTKPGDQKFFQSPNYDRGFTSSDLMDAKFLRFRSLQFAYNVPAIKLKGNKLIKGAKIYAQGFNLAVWSPWIGQDPEDNNNISLNEYPNPKSWTAGIDITF</sequence>
<comment type="subcellular location">
    <subcellularLocation>
        <location evidence="1 7">Cell outer membrane</location>
        <topology evidence="1 7">Multi-pass membrane protein</topology>
    </subcellularLocation>
</comment>
<dbReference type="EMBL" id="FRBL01000001">
    <property type="protein sequence ID" value="SHK92151.1"/>
    <property type="molecule type" value="Genomic_DNA"/>
</dbReference>
<organism evidence="10 11">
    <name type="scientific">Chitinophaga jiangningensis</name>
    <dbReference type="NCBI Taxonomy" id="1419482"/>
    <lineage>
        <taxon>Bacteria</taxon>
        <taxon>Pseudomonadati</taxon>
        <taxon>Bacteroidota</taxon>
        <taxon>Chitinophagia</taxon>
        <taxon>Chitinophagales</taxon>
        <taxon>Chitinophagaceae</taxon>
        <taxon>Chitinophaga</taxon>
    </lineage>
</organism>
<dbReference type="AlphaFoldDB" id="A0A1M6WEN3"/>
<dbReference type="STRING" id="1419482.SAMN05444266_101596"/>